<name>A0AA36C5Y1_9BILA</name>
<dbReference type="AlphaFoldDB" id="A0AA36C5Y1"/>
<feature type="transmembrane region" description="Helical" evidence="1">
    <location>
        <begin position="152"/>
        <end position="184"/>
    </location>
</feature>
<sequence length="198" mass="23139">MAILMPDDNFPIPEPLKNAETWRNRHTFHYFTTEWKPTETNIQKLHENSTAGPPNDLRPELVTWQTAEKPRYFVFTAPRFLEVDLDNYTMIKTVTAVFTEHLVDKDWNRNSYQIEKINDGAAKQVPETPLEAENVRPEVPRTTKHSFSSFELFLLFLMGMGLLFLAVCIMGFVCLWCLMAEYFYGKYIDRNHRPTSPG</sequence>
<dbReference type="Proteomes" id="UP001177023">
    <property type="component" value="Unassembled WGS sequence"/>
</dbReference>
<keyword evidence="1" id="KW-0472">Membrane</keyword>
<keyword evidence="1" id="KW-0812">Transmembrane</keyword>
<feature type="non-terminal residue" evidence="2">
    <location>
        <position position="198"/>
    </location>
</feature>
<keyword evidence="1" id="KW-1133">Transmembrane helix</keyword>
<comment type="caution">
    <text evidence="2">The sequence shown here is derived from an EMBL/GenBank/DDBJ whole genome shotgun (WGS) entry which is preliminary data.</text>
</comment>
<reference evidence="2" key="1">
    <citation type="submission" date="2023-06" db="EMBL/GenBank/DDBJ databases">
        <authorList>
            <person name="Delattre M."/>
        </authorList>
    </citation>
    <scope>NUCLEOTIDE SEQUENCE</scope>
    <source>
        <strain evidence="2">AF72</strain>
    </source>
</reference>
<gene>
    <name evidence="2" type="ORF">MSPICULIGERA_LOCUS1109</name>
</gene>
<proteinExistence type="predicted"/>
<evidence type="ECO:0000313" key="3">
    <source>
        <dbReference type="Proteomes" id="UP001177023"/>
    </source>
</evidence>
<organism evidence="2 3">
    <name type="scientific">Mesorhabditis spiculigera</name>
    <dbReference type="NCBI Taxonomy" id="96644"/>
    <lineage>
        <taxon>Eukaryota</taxon>
        <taxon>Metazoa</taxon>
        <taxon>Ecdysozoa</taxon>
        <taxon>Nematoda</taxon>
        <taxon>Chromadorea</taxon>
        <taxon>Rhabditida</taxon>
        <taxon>Rhabditina</taxon>
        <taxon>Rhabditomorpha</taxon>
        <taxon>Rhabditoidea</taxon>
        <taxon>Rhabditidae</taxon>
        <taxon>Mesorhabditinae</taxon>
        <taxon>Mesorhabditis</taxon>
    </lineage>
</organism>
<evidence type="ECO:0000256" key="1">
    <source>
        <dbReference type="SAM" id="Phobius"/>
    </source>
</evidence>
<evidence type="ECO:0000313" key="2">
    <source>
        <dbReference type="EMBL" id="CAJ0558909.1"/>
    </source>
</evidence>
<keyword evidence="3" id="KW-1185">Reference proteome</keyword>
<protein>
    <submittedName>
        <fullName evidence="2">Uncharacterized protein</fullName>
    </submittedName>
</protein>
<accession>A0AA36C5Y1</accession>
<dbReference type="EMBL" id="CATQJA010000285">
    <property type="protein sequence ID" value="CAJ0558909.1"/>
    <property type="molecule type" value="Genomic_DNA"/>
</dbReference>